<evidence type="ECO:0000256" key="1">
    <source>
        <dbReference type="ARBA" id="ARBA00010641"/>
    </source>
</evidence>
<organism evidence="8 9">
    <name type="scientific">Luteipulveratus halotolerans</name>
    <dbReference type="NCBI Taxonomy" id="1631356"/>
    <lineage>
        <taxon>Bacteria</taxon>
        <taxon>Bacillati</taxon>
        <taxon>Actinomycetota</taxon>
        <taxon>Actinomycetes</taxon>
        <taxon>Micrococcales</taxon>
        <taxon>Dermacoccaceae</taxon>
        <taxon>Luteipulveratus</taxon>
    </lineage>
</organism>
<dbReference type="STRING" id="1631356.VV01_03100"/>
<dbReference type="PANTHER" id="PTHR43133:SF50">
    <property type="entry name" value="ECF RNA POLYMERASE SIGMA FACTOR SIGM"/>
    <property type="match status" value="1"/>
</dbReference>
<comment type="similarity">
    <text evidence="1">Belongs to the sigma-70 factor family. ECF subfamily.</text>
</comment>
<reference evidence="9" key="1">
    <citation type="submission" date="2015-03" db="EMBL/GenBank/DDBJ databases">
        <title>Luteipulveratus halotolerans sp. nov., a novel actinobacterium (Dermacoccaceae) from Sarawak, Malaysia.</title>
        <authorList>
            <person name="Juboi H."/>
            <person name="Basik A."/>
            <person name="Shamsul S.S."/>
            <person name="Arnold P."/>
            <person name="Schmitt E.K."/>
            <person name="Sanglier J.-J."/>
            <person name="Yeo T."/>
        </authorList>
    </citation>
    <scope>NUCLEOTIDE SEQUENCE [LARGE SCALE GENOMIC DNA]</scope>
    <source>
        <strain evidence="9">C296001</strain>
    </source>
</reference>
<dbReference type="InterPro" id="IPR013325">
    <property type="entry name" value="RNA_pol_sigma_r2"/>
</dbReference>
<keyword evidence="4" id="KW-0238">DNA-binding</keyword>
<dbReference type="InterPro" id="IPR036388">
    <property type="entry name" value="WH-like_DNA-bd_sf"/>
</dbReference>
<dbReference type="CDD" id="cd06171">
    <property type="entry name" value="Sigma70_r4"/>
    <property type="match status" value="1"/>
</dbReference>
<keyword evidence="2" id="KW-0805">Transcription regulation</keyword>
<feature type="domain" description="RNA polymerase sigma factor 70 region 4 type 2" evidence="7">
    <location>
        <begin position="90"/>
        <end position="142"/>
    </location>
</feature>
<dbReference type="Pfam" id="PF04542">
    <property type="entry name" value="Sigma70_r2"/>
    <property type="match status" value="1"/>
</dbReference>
<dbReference type="EMBL" id="LAIR01000002">
    <property type="protein sequence ID" value="KNX39157.1"/>
    <property type="molecule type" value="Genomic_DNA"/>
</dbReference>
<keyword evidence="5" id="KW-0804">Transcription</keyword>
<dbReference type="InterPro" id="IPR013249">
    <property type="entry name" value="RNA_pol_sigma70_r4_t2"/>
</dbReference>
<evidence type="ECO:0000256" key="2">
    <source>
        <dbReference type="ARBA" id="ARBA00023015"/>
    </source>
</evidence>
<proteinExistence type="inferred from homology"/>
<keyword evidence="3" id="KW-0731">Sigma factor</keyword>
<dbReference type="SUPFAM" id="SSF88659">
    <property type="entry name" value="Sigma3 and sigma4 domains of RNA polymerase sigma factors"/>
    <property type="match status" value="1"/>
</dbReference>
<evidence type="ECO:0000256" key="5">
    <source>
        <dbReference type="ARBA" id="ARBA00023163"/>
    </source>
</evidence>
<dbReference type="PANTHER" id="PTHR43133">
    <property type="entry name" value="RNA POLYMERASE ECF-TYPE SIGMA FACTO"/>
    <property type="match status" value="1"/>
</dbReference>
<dbReference type="Gene3D" id="1.10.1740.10">
    <property type="match status" value="1"/>
</dbReference>
<dbReference type="InterPro" id="IPR039425">
    <property type="entry name" value="RNA_pol_sigma-70-like"/>
</dbReference>
<dbReference type="GO" id="GO:0006352">
    <property type="term" value="P:DNA-templated transcription initiation"/>
    <property type="evidence" value="ECO:0007669"/>
    <property type="project" value="InterPro"/>
</dbReference>
<evidence type="ECO:0000259" key="6">
    <source>
        <dbReference type="Pfam" id="PF04542"/>
    </source>
</evidence>
<keyword evidence="9" id="KW-1185">Reference proteome</keyword>
<name>A0A0L6CN58_9MICO</name>
<gene>
    <name evidence="8" type="ORF">VV01_03100</name>
</gene>
<comment type="caution">
    <text evidence="8">The sequence shown here is derived from an EMBL/GenBank/DDBJ whole genome shotgun (WGS) entry which is preliminary data.</text>
</comment>
<evidence type="ECO:0000256" key="3">
    <source>
        <dbReference type="ARBA" id="ARBA00023082"/>
    </source>
</evidence>
<accession>A0A0L6CN58</accession>
<protein>
    <submittedName>
        <fullName evidence="8">Uncharacterized protein</fullName>
    </submittedName>
</protein>
<dbReference type="GO" id="GO:0016987">
    <property type="term" value="F:sigma factor activity"/>
    <property type="evidence" value="ECO:0007669"/>
    <property type="project" value="UniProtKB-KW"/>
</dbReference>
<dbReference type="InterPro" id="IPR007627">
    <property type="entry name" value="RNA_pol_sigma70_r2"/>
</dbReference>
<evidence type="ECO:0000256" key="4">
    <source>
        <dbReference type="ARBA" id="ARBA00023125"/>
    </source>
</evidence>
<evidence type="ECO:0000313" key="8">
    <source>
        <dbReference type="EMBL" id="KNX39157.1"/>
    </source>
</evidence>
<evidence type="ECO:0000313" key="9">
    <source>
        <dbReference type="Proteomes" id="UP000037397"/>
    </source>
</evidence>
<evidence type="ECO:0000259" key="7">
    <source>
        <dbReference type="Pfam" id="PF08281"/>
    </source>
</evidence>
<dbReference type="Pfam" id="PF08281">
    <property type="entry name" value="Sigma70_r4_2"/>
    <property type="match status" value="1"/>
</dbReference>
<dbReference type="SUPFAM" id="SSF88946">
    <property type="entry name" value="Sigma2 domain of RNA polymerase sigma factors"/>
    <property type="match status" value="1"/>
</dbReference>
<dbReference type="GO" id="GO:0003677">
    <property type="term" value="F:DNA binding"/>
    <property type="evidence" value="ECO:0007669"/>
    <property type="project" value="UniProtKB-KW"/>
</dbReference>
<dbReference type="AlphaFoldDB" id="A0A0L6CN58"/>
<sequence length="162" mass="17581">MSRPSGRALSLTGNRHDAEDLLQDTLAKIIDKWSKVSASRSPGAYARSMMVNTFLSAKRRSASGEVVSDAVVRSHARVTGGAADQVADRDALLRLAGGLPRQQRAVLALRFYEDMPVAEVARVLDISKVAVRSSCHKALTTLRASMAEHADIETTDRRLRPA</sequence>
<dbReference type="InterPro" id="IPR013324">
    <property type="entry name" value="RNA_pol_sigma_r3/r4-like"/>
</dbReference>
<dbReference type="InterPro" id="IPR014284">
    <property type="entry name" value="RNA_pol_sigma-70_dom"/>
</dbReference>
<dbReference type="Gene3D" id="1.10.10.10">
    <property type="entry name" value="Winged helix-like DNA-binding domain superfamily/Winged helix DNA-binding domain"/>
    <property type="match status" value="1"/>
</dbReference>
<dbReference type="Proteomes" id="UP000037397">
    <property type="component" value="Unassembled WGS sequence"/>
</dbReference>
<dbReference type="NCBIfam" id="TIGR02937">
    <property type="entry name" value="sigma70-ECF"/>
    <property type="match status" value="1"/>
</dbReference>
<feature type="domain" description="RNA polymerase sigma-70 region 2" evidence="6">
    <location>
        <begin position="8"/>
        <end position="62"/>
    </location>
</feature>